<comment type="caution">
    <text evidence="2">The sequence shown here is derived from an EMBL/GenBank/DDBJ whole genome shotgun (WGS) entry which is preliminary data.</text>
</comment>
<organism evidence="2 3">
    <name type="scientific">Portunus trituberculatus</name>
    <name type="common">Swimming crab</name>
    <name type="synonym">Neptunus trituberculatus</name>
    <dbReference type="NCBI Taxonomy" id="210409"/>
    <lineage>
        <taxon>Eukaryota</taxon>
        <taxon>Metazoa</taxon>
        <taxon>Ecdysozoa</taxon>
        <taxon>Arthropoda</taxon>
        <taxon>Crustacea</taxon>
        <taxon>Multicrustacea</taxon>
        <taxon>Malacostraca</taxon>
        <taxon>Eumalacostraca</taxon>
        <taxon>Eucarida</taxon>
        <taxon>Decapoda</taxon>
        <taxon>Pleocyemata</taxon>
        <taxon>Brachyura</taxon>
        <taxon>Eubrachyura</taxon>
        <taxon>Portunoidea</taxon>
        <taxon>Portunidae</taxon>
        <taxon>Portuninae</taxon>
        <taxon>Portunus</taxon>
    </lineage>
</organism>
<keyword evidence="3" id="KW-1185">Reference proteome</keyword>
<reference evidence="2 3" key="1">
    <citation type="submission" date="2019-05" db="EMBL/GenBank/DDBJ databases">
        <title>Another draft genome of Portunus trituberculatus and its Hox gene families provides insights of decapod evolution.</title>
        <authorList>
            <person name="Jeong J.-H."/>
            <person name="Song I."/>
            <person name="Kim S."/>
            <person name="Choi T."/>
            <person name="Kim D."/>
            <person name="Ryu S."/>
            <person name="Kim W."/>
        </authorList>
    </citation>
    <scope>NUCLEOTIDE SEQUENCE [LARGE SCALE GENOMIC DNA]</scope>
    <source>
        <tissue evidence="2">Muscle</tissue>
    </source>
</reference>
<evidence type="ECO:0000313" key="3">
    <source>
        <dbReference type="Proteomes" id="UP000324222"/>
    </source>
</evidence>
<protein>
    <submittedName>
        <fullName evidence="2">Uncharacterized protein</fullName>
    </submittedName>
</protein>
<feature type="compositionally biased region" description="Acidic residues" evidence="1">
    <location>
        <begin position="111"/>
        <end position="124"/>
    </location>
</feature>
<feature type="region of interest" description="Disordered" evidence="1">
    <location>
        <begin position="98"/>
        <end position="124"/>
    </location>
</feature>
<name>A0A5B7ERC5_PORTR</name>
<gene>
    <name evidence="2" type="ORF">E2C01_030635</name>
</gene>
<dbReference type="Proteomes" id="UP000324222">
    <property type="component" value="Unassembled WGS sequence"/>
</dbReference>
<dbReference type="EMBL" id="VSRR010003703">
    <property type="protein sequence ID" value="MPC37161.1"/>
    <property type="molecule type" value="Genomic_DNA"/>
</dbReference>
<dbReference type="AlphaFoldDB" id="A0A5B7ERC5"/>
<evidence type="ECO:0000313" key="2">
    <source>
        <dbReference type="EMBL" id="MPC37161.1"/>
    </source>
</evidence>
<accession>A0A5B7ERC5</accession>
<proteinExistence type="predicted"/>
<evidence type="ECO:0000256" key="1">
    <source>
        <dbReference type="SAM" id="MobiDB-lite"/>
    </source>
</evidence>
<sequence length="124" mass="14179">MESPVASVPSAQKCGLNKRSRYWKPLFVFVDPGYEDNRNSLVTPPVRDPLSLSTINSSWILLVLHLLVLSRFDELELVKTFVTVATESGFGLKRREGRLGKQKKCVKQGQEENEEEEDEEKEKK</sequence>